<dbReference type="Proteomes" id="UP001060895">
    <property type="component" value="Unassembled WGS sequence"/>
</dbReference>
<reference evidence="2" key="1">
    <citation type="submission" date="2013-04" db="EMBL/GenBank/DDBJ databases">
        <title>The genome sequencing project of 58 acetic acid bacteria.</title>
        <authorList>
            <person name="Okamoto-Kainuma A."/>
            <person name="Ishikawa M."/>
            <person name="Umino S."/>
            <person name="Koizumi Y."/>
            <person name="Shiwa Y."/>
            <person name="Yoshikawa H."/>
            <person name="Matsutani M."/>
            <person name="Matsushita K."/>
        </authorList>
    </citation>
    <scope>NUCLEOTIDE SEQUENCE</scope>
    <source>
        <strain evidence="2">DSM 12717</strain>
    </source>
</reference>
<keyword evidence="1" id="KW-0812">Transmembrane</keyword>
<evidence type="ECO:0000313" key="3">
    <source>
        <dbReference type="Proteomes" id="UP001060895"/>
    </source>
</evidence>
<proteinExistence type="predicted"/>
<sequence>MVLLVLQIVQVGILWLHDWLKLGPLNDARAARDIDGTGRLIVVTVVQSLPFTLFLAASMCYGRASLPLSLRRELLFCYALLLVGEIRAWWWPYLVRADPRRAARYRSLFGKTHAFLPQRNGMVPNTLHCALHAATAATCLMLAAGMI</sequence>
<feature type="transmembrane region" description="Helical" evidence="1">
    <location>
        <begin position="74"/>
        <end position="91"/>
    </location>
</feature>
<keyword evidence="1" id="KW-1133">Transmembrane helix</keyword>
<dbReference type="EMBL" id="BAQP01000456">
    <property type="protein sequence ID" value="GBQ31947.1"/>
    <property type="molecule type" value="Genomic_DNA"/>
</dbReference>
<accession>A0ABQ0PD05</accession>
<evidence type="ECO:0000313" key="2">
    <source>
        <dbReference type="EMBL" id="GBQ31947.1"/>
    </source>
</evidence>
<keyword evidence="3" id="KW-1185">Reference proteome</keyword>
<comment type="caution">
    <text evidence="2">The sequence shown here is derived from an EMBL/GenBank/DDBJ whole genome shotgun (WGS) entry which is preliminary data.</text>
</comment>
<keyword evidence="1" id="KW-0472">Membrane</keyword>
<protein>
    <submittedName>
        <fullName evidence="2">Uncharacterized protein</fullName>
    </submittedName>
</protein>
<feature type="transmembrane region" description="Helical" evidence="1">
    <location>
        <begin position="40"/>
        <end position="62"/>
    </location>
</feature>
<evidence type="ECO:0000256" key="1">
    <source>
        <dbReference type="SAM" id="Phobius"/>
    </source>
</evidence>
<organism evidence="2 3">
    <name type="scientific">Gluconacetobacter sacchari DSM 12717</name>
    <dbReference type="NCBI Taxonomy" id="1307940"/>
    <lineage>
        <taxon>Bacteria</taxon>
        <taxon>Pseudomonadati</taxon>
        <taxon>Pseudomonadota</taxon>
        <taxon>Alphaproteobacteria</taxon>
        <taxon>Acetobacterales</taxon>
        <taxon>Acetobacteraceae</taxon>
        <taxon>Gluconacetobacter</taxon>
    </lineage>
</organism>
<gene>
    <name evidence="2" type="ORF">AA12717_3919</name>
</gene>
<name>A0ABQ0PD05_9PROT</name>